<gene>
    <name evidence="4" type="ORF">GCM10009727_32900</name>
</gene>
<evidence type="ECO:0000259" key="3">
    <source>
        <dbReference type="Pfam" id="PF00440"/>
    </source>
</evidence>
<dbReference type="SUPFAM" id="SSF46689">
    <property type="entry name" value="Homeodomain-like"/>
    <property type="match status" value="1"/>
</dbReference>
<dbReference type="EMBL" id="BAAAMR010000025">
    <property type="protein sequence ID" value="GAA2137565.1"/>
    <property type="molecule type" value="Genomic_DNA"/>
</dbReference>
<comment type="caution">
    <text evidence="4">The sequence shown here is derived from an EMBL/GenBank/DDBJ whole genome shotgun (WGS) entry which is preliminary data.</text>
</comment>
<organism evidence="4 5">
    <name type="scientific">Actinomadura napierensis</name>
    <dbReference type="NCBI Taxonomy" id="267854"/>
    <lineage>
        <taxon>Bacteria</taxon>
        <taxon>Bacillati</taxon>
        <taxon>Actinomycetota</taxon>
        <taxon>Actinomycetes</taxon>
        <taxon>Streptosporangiales</taxon>
        <taxon>Thermomonosporaceae</taxon>
        <taxon>Actinomadura</taxon>
    </lineage>
</organism>
<evidence type="ECO:0000313" key="5">
    <source>
        <dbReference type="Proteomes" id="UP001501020"/>
    </source>
</evidence>
<protein>
    <recommendedName>
        <fullName evidence="3">HTH tetR-type domain-containing protein</fullName>
    </recommendedName>
</protein>
<dbReference type="SUPFAM" id="SSF48498">
    <property type="entry name" value="Tetracyclin repressor-like, C-terminal domain"/>
    <property type="match status" value="1"/>
</dbReference>
<feature type="compositionally biased region" description="Basic and acidic residues" evidence="2">
    <location>
        <begin position="237"/>
        <end position="249"/>
    </location>
</feature>
<evidence type="ECO:0000313" key="4">
    <source>
        <dbReference type="EMBL" id="GAA2137565.1"/>
    </source>
</evidence>
<feature type="compositionally biased region" description="Acidic residues" evidence="2">
    <location>
        <begin position="254"/>
        <end position="270"/>
    </location>
</feature>
<dbReference type="Gene3D" id="1.10.10.60">
    <property type="entry name" value="Homeodomain-like"/>
    <property type="match status" value="1"/>
</dbReference>
<dbReference type="Pfam" id="PF00440">
    <property type="entry name" value="TetR_N"/>
    <property type="match status" value="1"/>
</dbReference>
<accession>A0ABN2Z6K0</accession>
<proteinExistence type="predicted"/>
<feature type="domain" description="HTH tetR-type" evidence="3">
    <location>
        <begin position="34"/>
        <end position="78"/>
    </location>
</feature>
<evidence type="ECO:0000256" key="2">
    <source>
        <dbReference type="SAM" id="MobiDB-lite"/>
    </source>
</evidence>
<dbReference type="RefSeq" id="WP_344267374.1">
    <property type="nucleotide sequence ID" value="NZ_BAAAMR010000025.1"/>
</dbReference>
<dbReference type="Proteomes" id="UP001501020">
    <property type="component" value="Unassembled WGS sequence"/>
</dbReference>
<keyword evidence="5" id="KW-1185">Reference proteome</keyword>
<dbReference type="Gene3D" id="1.10.357.10">
    <property type="entry name" value="Tetracycline Repressor, domain 2"/>
    <property type="match status" value="1"/>
</dbReference>
<dbReference type="InterPro" id="IPR001647">
    <property type="entry name" value="HTH_TetR"/>
</dbReference>
<dbReference type="InterPro" id="IPR036271">
    <property type="entry name" value="Tet_transcr_reg_TetR-rel_C_sf"/>
</dbReference>
<keyword evidence="1" id="KW-0238">DNA-binding</keyword>
<dbReference type="InterPro" id="IPR009057">
    <property type="entry name" value="Homeodomain-like_sf"/>
</dbReference>
<name>A0ABN2Z6K0_9ACTN</name>
<feature type="compositionally biased region" description="Low complexity" evidence="2">
    <location>
        <begin position="218"/>
        <end position="233"/>
    </location>
</feature>
<evidence type="ECO:0000256" key="1">
    <source>
        <dbReference type="ARBA" id="ARBA00023125"/>
    </source>
</evidence>
<sequence length="278" mass="29521">MQRGIVLPIAARGVRVRDHDDAQAESGRVPRRGDAVRRLLVEAPAEPVSLDGVARLARVARSTIYTVFGSRTGLFVALGMDLLDRGGFAGMRQAFVQPDARQGMRDGIVLSARMYAAHRDVLRALYSMAHLDAEAVGAAVRLLEDGRAHGMDGLARRLHEAGALRDGVTAEQAGHTLWLLTGFDAFDALFTGRSLPADAVAAHLADVAERALCGPGSPAVPAAAAAGRPGAAGDEAQQPHDQDDGRDDPQDLQGEADPEQEQREEQDEDHEPGHRGAS</sequence>
<feature type="region of interest" description="Disordered" evidence="2">
    <location>
        <begin position="218"/>
        <end position="278"/>
    </location>
</feature>
<reference evidence="4 5" key="1">
    <citation type="journal article" date="2019" name="Int. J. Syst. Evol. Microbiol.">
        <title>The Global Catalogue of Microorganisms (GCM) 10K type strain sequencing project: providing services to taxonomists for standard genome sequencing and annotation.</title>
        <authorList>
            <consortium name="The Broad Institute Genomics Platform"/>
            <consortium name="The Broad Institute Genome Sequencing Center for Infectious Disease"/>
            <person name="Wu L."/>
            <person name="Ma J."/>
        </authorList>
    </citation>
    <scope>NUCLEOTIDE SEQUENCE [LARGE SCALE GENOMIC DNA]</scope>
    <source>
        <strain evidence="4 5">JCM 13850</strain>
    </source>
</reference>